<keyword evidence="5" id="KW-0029">Amino-acid transport</keyword>
<dbReference type="Gene3D" id="1.10.3720.10">
    <property type="entry name" value="MetI-like"/>
    <property type="match status" value="1"/>
</dbReference>
<dbReference type="GO" id="GO:0022857">
    <property type="term" value="F:transmembrane transporter activity"/>
    <property type="evidence" value="ECO:0007669"/>
    <property type="project" value="InterPro"/>
</dbReference>
<evidence type="ECO:0000313" key="11">
    <source>
        <dbReference type="EMBL" id="SDK40546.1"/>
    </source>
</evidence>
<evidence type="ECO:0000259" key="9">
    <source>
        <dbReference type="PROSITE" id="PS50928"/>
    </source>
</evidence>
<dbReference type="STRING" id="47500.AF333_20550"/>
<dbReference type="InterPro" id="IPR043429">
    <property type="entry name" value="ArtM/GltK/GlnP/TcyL/YhdX-like"/>
</dbReference>
<keyword evidence="6 8" id="KW-1133">Transmembrane helix</keyword>
<dbReference type="CDD" id="cd06261">
    <property type="entry name" value="TM_PBP2"/>
    <property type="match status" value="1"/>
</dbReference>
<dbReference type="SUPFAM" id="SSF161098">
    <property type="entry name" value="MetI-like"/>
    <property type="match status" value="1"/>
</dbReference>
<dbReference type="RefSeq" id="WP_043067038.1">
    <property type="nucleotide sequence ID" value="NZ_BJOA01000201.1"/>
</dbReference>
<evidence type="ECO:0000256" key="6">
    <source>
        <dbReference type="ARBA" id="ARBA00022989"/>
    </source>
</evidence>
<dbReference type="EMBL" id="FNED01000053">
    <property type="protein sequence ID" value="SDK40546.1"/>
    <property type="molecule type" value="Genomic_DNA"/>
</dbReference>
<evidence type="ECO:0000256" key="2">
    <source>
        <dbReference type="ARBA" id="ARBA00022448"/>
    </source>
</evidence>
<evidence type="ECO:0000313" key="12">
    <source>
        <dbReference type="Proteomes" id="UP000037269"/>
    </source>
</evidence>
<dbReference type="InterPro" id="IPR035906">
    <property type="entry name" value="MetI-like_sf"/>
</dbReference>
<dbReference type="Proteomes" id="UP000182836">
    <property type="component" value="Unassembled WGS sequence"/>
</dbReference>
<proteinExistence type="inferred from homology"/>
<dbReference type="Pfam" id="PF00528">
    <property type="entry name" value="BPD_transp_1"/>
    <property type="match status" value="1"/>
</dbReference>
<dbReference type="GO" id="GO:0006865">
    <property type="term" value="P:amino acid transport"/>
    <property type="evidence" value="ECO:0007669"/>
    <property type="project" value="UniProtKB-KW"/>
</dbReference>
<dbReference type="OrthoDB" id="9805999at2"/>
<feature type="transmembrane region" description="Helical" evidence="8">
    <location>
        <begin position="20"/>
        <end position="45"/>
    </location>
</feature>
<dbReference type="AlphaFoldDB" id="A0A0D1W4X8"/>
<dbReference type="InterPro" id="IPR000515">
    <property type="entry name" value="MetI-like"/>
</dbReference>
<evidence type="ECO:0000256" key="8">
    <source>
        <dbReference type="RuleBase" id="RU363032"/>
    </source>
</evidence>
<keyword evidence="7 8" id="KW-0472">Membrane</keyword>
<protein>
    <submittedName>
        <fullName evidence="10">Cystine transporter permease</fullName>
    </submittedName>
    <submittedName>
        <fullName evidence="11">Polar amino acid transport system permease protein</fullName>
    </submittedName>
</protein>
<evidence type="ECO:0000313" key="13">
    <source>
        <dbReference type="Proteomes" id="UP000182836"/>
    </source>
</evidence>
<dbReference type="GO" id="GO:0043190">
    <property type="term" value="C:ATP-binding cassette (ABC) transporter complex"/>
    <property type="evidence" value="ECO:0007669"/>
    <property type="project" value="InterPro"/>
</dbReference>
<evidence type="ECO:0000256" key="7">
    <source>
        <dbReference type="ARBA" id="ARBA00023136"/>
    </source>
</evidence>
<reference evidence="11 13" key="2">
    <citation type="submission" date="2016-10" db="EMBL/GenBank/DDBJ databases">
        <authorList>
            <person name="de Groot N.N."/>
        </authorList>
    </citation>
    <scope>NUCLEOTIDE SEQUENCE [LARGE SCALE GENOMIC DNA]</scope>
    <source>
        <strain evidence="11 13">DSM 2895</strain>
    </source>
</reference>
<dbReference type="EMBL" id="LGUG01000004">
    <property type="protein sequence ID" value="KON97501.1"/>
    <property type="molecule type" value="Genomic_DNA"/>
</dbReference>
<keyword evidence="2 8" id="KW-0813">Transport</keyword>
<accession>A0A0D1W4X8</accession>
<evidence type="ECO:0000256" key="3">
    <source>
        <dbReference type="ARBA" id="ARBA00022475"/>
    </source>
</evidence>
<keyword evidence="3" id="KW-1003">Cell membrane</keyword>
<gene>
    <name evidence="10" type="ORF">AF333_20550</name>
    <name evidence="11" type="ORF">SAMN04487909_15315</name>
</gene>
<name>A0A0D1W4X8_ANEMI</name>
<dbReference type="Proteomes" id="UP000037269">
    <property type="component" value="Unassembled WGS sequence"/>
</dbReference>
<dbReference type="NCBIfam" id="TIGR01726">
    <property type="entry name" value="HEQRo_perm_3TM"/>
    <property type="match status" value="1"/>
</dbReference>
<dbReference type="InterPro" id="IPR010065">
    <property type="entry name" value="AA_ABC_transptr_permease_3TM"/>
</dbReference>
<feature type="domain" description="ABC transmembrane type-1" evidence="9">
    <location>
        <begin position="19"/>
        <end position="206"/>
    </location>
</feature>
<evidence type="ECO:0000256" key="5">
    <source>
        <dbReference type="ARBA" id="ARBA00022970"/>
    </source>
</evidence>
<dbReference type="PROSITE" id="PS50928">
    <property type="entry name" value="ABC_TM1"/>
    <property type="match status" value="1"/>
</dbReference>
<dbReference type="FunFam" id="1.10.3720.10:FF:000033">
    <property type="entry name" value="Polar amino acid ABC transporter permease"/>
    <property type="match status" value="1"/>
</dbReference>
<comment type="similarity">
    <text evidence="8">Belongs to the binding-protein-dependent transport system permease family.</text>
</comment>
<feature type="transmembrane region" description="Helical" evidence="8">
    <location>
        <begin position="57"/>
        <end position="78"/>
    </location>
</feature>
<dbReference type="PANTHER" id="PTHR30614:SF46">
    <property type="entry name" value="ABC TRANSPORTER MEMBRANE SPANNING PERMEASE-GLUTAMINE TRANSPORT"/>
    <property type="match status" value="1"/>
</dbReference>
<reference evidence="10 12" key="1">
    <citation type="submission" date="2015-07" db="EMBL/GenBank/DDBJ databases">
        <title>Fjat-14205 dsm 2895.</title>
        <authorList>
            <person name="Liu B."/>
            <person name="Wang J."/>
            <person name="Zhu Y."/>
            <person name="Liu G."/>
            <person name="Chen Q."/>
            <person name="Chen Z."/>
            <person name="Lan J."/>
            <person name="Che J."/>
            <person name="Ge C."/>
            <person name="Shi H."/>
            <person name="Pan Z."/>
            <person name="Liu X."/>
        </authorList>
    </citation>
    <scope>NUCLEOTIDE SEQUENCE [LARGE SCALE GENOMIC DNA]</scope>
    <source>
        <strain evidence="10 12">DSM 2895</strain>
    </source>
</reference>
<evidence type="ECO:0000256" key="1">
    <source>
        <dbReference type="ARBA" id="ARBA00004651"/>
    </source>
</evidence>
<feature type="transmembrane region" description="Helical" evidence="8">
    <location>
        <begin position="187"/>
        <end position="207"/>
    </location>
</feature>
<comment type="subcellular location">
    <subcellularLocation>
        <location evidence="1 8">Cell membrane</location>
        <topology evidence="1 8">Multi-pass membrane protein</topology>
    </subcellularLocation>
</comment>
<dbReference type="GeneID" id="42307544"/>
<organism evidence="10 12">
    <name type="scientific">Aneurinibacillus migulanus</name>
    <name type="common">Bacillus migulanus</name>
    <dbReference type="NCBI Taxonomy" id="47500"/>
    <lineage>
        <taxon>Bacteria</taxon>
        <taxon>Bacillati</taxon>
        <taxon>Bacillota</taxon>
        <taxon>Bacilli</taxon>
        <taxon>Bacillales</taxon>
        <taxon>Paenibacillaceae</taxon>
        <taxon>Aneurinibacillus group</taxon>
        <taxon>Aneurinibacillus</taxon>
    </lineage>
</organism>
<sequence>MEPFLQLLSETWFGFLKAAWFTVQMTATSLVIAIIIGLAFAFFRISHSKILVGIAKVYIIVIRGTPLILQIMVLYFGITKIIMLSDFWAGSLALAIHNGAYIAEIFRGTIQSIDKGQMEAARSLGMKYSLAMRRIIMPQAFKRAIPPLGNQFIIGLKDSSLVGLIGYNELYLASQSTAARTFLQFEAYSIAGLYYLILVLFFTFILYKVERRLDVGKGAVSS</sequence>
<evidence type="ECO:0000256" key="4">
    <source>
        <dbReference type="ARBA" id="ARBA00022692"/>
    </source>
</evidence>
<dbReference type="PANTHER" id="PTHR30614">
    <property type="entry name" value="MEMBRANE COMPONENT OF AMINO ACID ABC TRANSPORTER"/>
    <property type="match status" value="1"/>
</dbReference>
<evidence type="ECO:0000313" key="10">
    <source>
        <dbReference type="EMBL" id="KON97501.1"/>
    </source>
</evidence>
<keyword evidence="12" id="KW-1185">Reference proteome</keyword>
<keyword evidence="4 8" id="KW-0812">Transmembrane</keyword>
<dbReference type="PATRIC" id="fig|47500.8.peg.1858"/>